<dbReference type="VEuPathDB" id="AmoebaDB:FDP41_000116"/>
<keyword evidence="4" id="KW-1185">Reference proteome</keyword>
<feature type="compositionally biased region" description="Polar residues" evidence="1">
    <location>
        <begin position="327"/>
        <end position="354"/>
    </location>
</feature>
<dbReference type="Proteomes" id="UP000444721">
    <property type="component" value="Unassembled WGS sequence"/>
</dbReference>
<dbReference type="OMA" id="ANISHHT"/>
<feature type="compositionally biased region" description="Low complexity" evidence="1">
    <location>
        <begin position="69"/>
        <end position="85"/>
    </location>
</feature>
<dbReference type="VEuPathDB" id="AmoebaDB:NF0011200"/>
<proteinExistence type="predicted"/>
<dbReference type="OrthoDB" id="10389095at2759"/>
<evidence type="ECO:0000313" key="4">
    <source>
        <dbReference type="Proteomes" id="UP000444721"/>
    </source>
</evidence>
<dbReference type="InterPro" id="IPR016137">
    <property type="entry name" value="RGS"/>
</dbReference>
<feature type="compositionally biased region" description="Low complexity" evidence="1">
    <location>
        <begin position="314"/>
        <end position="326"/>
    </location>
</feature>
<evidence type="ECO:0000313" key="3">
    <source>
        <dbReference type="EMBL" id="KAF0985077.1"/>
    </source>
</evidence>
<feature type="compositionally biased region" description="Low complexity" evidence="1">
    <location>
        <begin position="258"/>
        <end position="275"/>
    </location>
</feature>
<organism evidence="3 4">
    <name type="scientific">Naegleria fowleri</name>
    <name type="common">Brain eating amoeba</name>
    <dbReference type="NCBI Taxonomy" id="5763"/>
    <lineage>
        <taxon>Eukaryota</taxon>
        <taxon>Discoba</taxon>
        <taxon>Heterolobosea</taxon>
        <taxon>Tetramitia</taxon>
        <taxon>Eutetramitia</taxon>
        <taxon>Vahlkampfiidae</taxon>
        <taxon>Naegleria</taxon>
    </lineage>
</organism>
<sequence length="718" mass="80688">MITTSNNSNNNIHLTKEERSLFRCYVFDFDQCLAFTNFPEFVSNNNNIRTPTSTATPPTPVSSGGLKTSSSLANNNDNNMPSPNSSSQTLLSLFKSFLERDCSGRFVPLLSLYLQMKQNPSYYEQSLYDEKKKEIESFLRREAFPRFVRSDDFKSHVAKRMRSLKSIPSSSTSTSKGGNMLHIGAVPMIHSTTRIKRQTSNNSQGKANSSSNMILSVQSVSSSTLDDSTGTLASSNQSNQSHQLYHALQPSTPTSVNLEAPYSPSLASSSPNTTSSHHESDAFAMKMSKKDDAADDDEEEDEERHEEDEDADSESTTTTTTTSSTSGSYQPYSFNVSDSTTSSQQSLGLPSRPQSKSRHSVSRHLALLSNKAVLEYLHAIGSPMEISTEPLFKTQVEMKSALFFSMDHLSLVQDFENDSPAWEIVYTIPCSIETVSSNKFIPAQIHKDYLNRGGGVFTLQACSPKNNLQRVLNDLSLEKTYKWKYQTFVPYPHHEVFHMFEQCNFNPCLKGCKKQNKMSRQLGTELFDPHFSVSGSGGRDFYCYEEKIQLSSGNSLFKFGNSHKTLNLLCSNFYDTEKNEYVFCLKSQGFDQSNSTIELADNVWGVKCLTITKITNNLTRVNEYGLMYFGESSSKDYFLSSLFNVSNKDKSSFFYNALVMGSEEMIKRELERASSYNSKHKQSVQKKSSNTIRNQCLHQNEALVAKRLSTVENEETME</sequence>
<evidence type="ECO:0000259" key="2">
    <source>
        <dbReference type="PROSITE" id="PS50132"/>
    </source>
</evidence>
<dbReference type="RefSeq" id="XP_044569790.1">
    <property type="nucleotide sequence ID" value="XM_044702025.1"/>
</dbReference>
<reference evidence="3 4" key="1">
    <citation type="journal article" date="2019" name="Sci. Rep.">
        <title>Nanopore sequencing improves the draft genome of the human pathogenic amoeba Naegleria fowleri.</title>
        <authorList>
            <person name="Liechti N."/>
            <person name="Schurch N."/>
            <person name="Bruggmann R."/>
            <person name="Wittwer M."/>
        </authorList>
    </citation>
    <scope>NUCLEOTIDE SEQUENCE [LARGE SCALE GENOMIC DNA]</scope>
    <source>
        <strain evidence="3 4">ATCC 30894</strain>
    </source>
</reference>
<comment type="caution">
    <text evidence="3">The sequence shown here is derived from an EMBL/GenBank/DDBJ whole genome shotgun (WGS) entry which is preliminary data.</text>
</comment>
<dbReference type="EMBL" id="VFQX01000001">
    <property type="protein sequence ID" value="KAF0985077.1"/>
    <property type="molecule type" value="Genomic_DNA"/>
</dbReference>
<feature type="region of interest" description="Disordered" evidence="1">
    <location>
        <begin position="218"/>
        <end position="362"/>
    </location>
</feature>
<dbReference type="AlphaFoldDB" id="A0A6A5C6Z9"/>
<name>A0A6A5C6Z9_NAEFO</name>
<feature type="compositionally biased region" description="Acidic residues" evidence="1">
    <location>
        <begin position="293"/>
        <end position="313"/>
    </location>
</feature>
<feature type="compositionally biased region" description="Low complexity" evidence="1">
    <location>
        <begin position="218"/>
        <end position="235"/>
    </location>
</feature>
<dbReference type="PROSITE" id="PS50132">
    <property type="entry name" value="RGS"/>
    <property type="match status" value="1"/>
</dbReference>
<feature type="compositionally biased region" description="Polar residues" evidence="1">
    <location>
        <begin position="236"/>
        <end position="257"/>
    </location>
</feature>
<gene>
    <name evidence="3" type="ORF">FDP41_000116</name>
</gene>
<feature type="domain" description="RGS" evidence="2">
    <location>
        <begin position="127"/>
        <end position="157"/>
    </location>
</feature>
<evidence type="ECO:0000256" key="1">
    <source>
        <dbReference type="SAM" id="MobiDB-lite"/>
    </source>
</evidence>
<protein>
    <recommendedName>
        <fullName evidence="2">RGS domain-containing protein</fullName>
    </recommendedName>
</protein>
<dbReference type="VEuPathDB" id="AmoebaDB:NfTy_025690"/>
<accession>A0A6A5C6Z9</accession>
<feature type="region of interest" description="Disordered" evidence="1">
    <location>
        <begin position="49"/>
        <end position="85"/>
    </location>
</feature>
<dbReference type="GeneID" id="68107334"/>